<name>A0A179GM73_PURLI</name>
<dbReference type="AlphaFoldDB" id="A0A179GM73"/>
<dbReference type="Pfam" id="PF11175">
    <property type="entry name" value="DUF2961"/>
    <property type="match status" value="1"/>
</dbReference>
<accession>A0A179GM73</accession>
<dbReference type="InterPro" id="IPR021345">
    <property type="entry name" value="DUF2961"/>
</dbReference>
<feature type="chain" id="PRO_5012768705" description="DUF2961 domain-containing protein" evidence="1">
    <location>
        <begin position="16"/>
        <end position="691"/>
    </location>
</feature>
<evidence type="ECO:0008006" key="4">
    <source>
        <dbReference type="Google" id="ProtNLM"/>
    </source>
</evidence>
<proteinExistence type="predicted"/>
<reference evidence="2 3" key="1">
    <citation type="submission" date="2016-01" db="EMBL/GenBank/DDBJ databases">
        <title>Biosynthesis of antibiotic leucinostatins and their inhibition on Phytophthora in bio-control Purpureocillium lilacinum.</title>
        <authorList>
            <person name="Wang G."/>
            <person name="Liu Z."/>
            <person name="Lin R."/>
            <person name="Li E."/>
            <person name="Mao Z."/>
            <person name="Ling J."/>
            <person name="Yin W."/>
            <person name="Xie B."/>
        </authorList>
    </citation>
    <scope>NUCLEOTIDE SEQUENCE [LARGE SCALE GENOMIC DNA]</scope>
    <source>
        <strain evidence="2">PLBJ-1</strain>
    </source>
</reference>
<organism evidence="2 3">
    <name type="scientific">Purpureocillium lilacinum</name>
    <name type="common">Paecilomyces lilacinus</name>
    <dbReference type="NCBI Taxonomy" id="33203"/>
    <lineage>
        <taxon>Eukaryota</taxon>
        <taxon>Fungi</taxon>
        <taxon>Dikarya</taxon>
        <taxon>Ascomycota</taxon>
        <taxon>Pezizomycotina</taxon>
        <taxon>Sordariomycetes</taxon>
        <taxon>Hypocreomycetidae</taxon>
        <taxon>Hypocreales</taxon>
        <taxon>Ophiocordycipitaceae</taxon>
        <taxon>Purpureocillium</taxon>
    </lineage>
</organism>
<dbReference type="EMBL" id="LSBH01000005">
    <property type="protein sequence ID" value="OAQ78441.1"/>
    <property type="molecule type" value="Genomic_DNA"/>
</dbReference>
<evidence type="ECO:0000313" key="2">
    <source>
        <dbReference type="EMBL" id="OAQ78441.1"/>
    </source>
</evidence>
<feature type="signal peptide" evidence="1">
    <location>
        <begin position="1"/>
        <end position="15"/>
    </location>
</feature>
<keyword evidence="1" id="KW-0732">Signal</keyword>
<evidence type="ECO:0000256" key="1">
    <source>
        <dbReference type="SAM" id="SignalP"/>
    </source>
</evidence>
<gene>
    <name evidence="2" type="ORF">VFPBJ_06562</name>
</gene>
<dbReference type="Gene3D" id="2.60.120.1390">
    <property type="match status" value="3"/>
</dbReference>
<evidence type="ECO:0000313" key="3">
    <source>
        <dbReference type="Proteomes" id="UP000078240"/>
    </source>
</evidence>
<sequence length="691" mass="74009">MKLILLHSMLAGVRAAWPMTGWQAYRDYDMHVLRPGEETHEFSSYDRANHNDDGFNGTYSCLRLTQPDSRCVIAEYAGKGGGGGGGGEIASIWFTYAPDSVTPIGDISITLDGREVLRAGLQDVVDGKLGAPFAWPLVGNTNDTMGGNVIKVPMAFRESMLVTTENNPHFYHVVYRRFPAGVAPEKAFDPEEKAEDVVAQLRGFGVRDPKAVKGGALNGRKGRRVKGKVAGASGSVALGKGCGVVTQLALRLPSVPATSYVQDDGRAFGPGGRSAFQLALDPNNKRCRLTRRIDRSIGNQKVKVTVEGAEITADSGAVANGTWMDQTVDIPAAATKGKRKVQVSVECVSSDLDCNEFFYALHCQADGAWANPGYVPSDDWVLMDVLNVGWNNANDELAHGYKIEGQTWEGLRQYMYDDEEHTDAATPDIRLSLTFDGNETVSQVPLGAFFGASLAKGLTRSLLLSVNSLLPNGAWTSYFPMPFSDSASLTLMRGDGSSPLNATVDAIVQPCAGASPAPPSSAWGRFSVQHRRGPTTPGSLWPILYAPGRGISYGLTHTFRGSILQPANTLEFLEGDEQAWLNRTTPGGFNDTTASLRGTGTEDFYESGWYFQDATAEGQPVTVAYGMPLTGLTTAAYGAEGMGCVGSCLGAHRLMVADSMAFGEGIAFGIEHGPDGNDVQAEYETCAFYYA</sequence>
<dbReference type="Proteomes" id="UP000078240">
    <property type="component" value="Unassembled WGS sequence"/>
</dbReference>
<protein>
    <recommendedName>
        <fullName evidence="4">DUF2961 domain-containing protein</fullName>
    </recommendedName>
</protein>
<comment type="caution">
    <text evidence="2">The sequence shown here is derived from an EMBL/GenBank/DDBJ whole genome shotgun (WGS) entry which is preliminary data.</text>
</comment>